<evidence type="ECO:0000256" key="2">
    <source>
        <dbReference type="ARBA" id="ARBA00022643"/>
    </source>
</evidence>
<dbReference type="Proteomes" id="UP000316614">
    <property type="component" value="Chromosome"/>
</dbReference>
<dbReference type="Gene3D" id="3.30.450.20">
    <property type="entry name" value="PAS domain"/>
    <property type="match status" value="1"/>
</dbReference>
<dbReference type="RefSeq" id="WP_141615007.1">
    <property type="nucleotide sequence ID" value="NZ_CP041253.1"/>
</dbReference>
<proteinExistence type="predicted"/>
<keyword evidence="3" id="KW-0157">Chromophore</keyword>
<keyword evidence="2" id="KW-0288">FMN</keyword>
<dbReference type="SUPFAM" id="SSF55785">
    <property type="entry name" value="PYP-like sensor domain (PAS domain)"/>
    <property type="match status" value="1"/>
</dbReference>
<dbReference type="Pfam" id="PF13426">
    <property type="entry name" value="PAS_9"/>
    <property type="match status" value="1"/>
</dbReference>
<feature type="domain" description="PAS" evidence="4">
    <location>
        <begin position="63"/>
        <end position="155"/>
    </location>
</feature>
<sequence length="162" mass="18905">MKHSKKQPLPFRAPLRSWDIYASSFLLDKSPEKEVNDHRVLAYYKRKFGWKSFPDLKAHAYQAIVLTELSKKILWVNAGFRKMTGYAAHYAIGKDPKFLQGPLTSVLARKQIREKLKEEKPFKARLLNYKKDQTTYICAIHVFPLQDNKGNTTHLLALEKEE</sequence>
<name>A0A514CIW9_9BACT</name>
<dbReference type="PANTHER" id="PTHR47429">
    <property type="entry name" value="PROTEIN TWIN LOV 1"/>
    <property type="match status" value="1"/>
</dbReference>
<gene>
    <name evidence="5" type="ORF">FKX85_12285</name>
</gene>
<dbReference type="OrthoDB" id="1120715at2"/>
<evidence type="ECO:0000256" key="1">
    <source>
        <dbReference type="ARBA" id="ARBA00022630"/>
    </source>
</evidence>
<dbReference type="NCBIfam" id="TIGR00229">
    <property type="entry name" value="sensory_box"/>
    <property type="match status" value="1"/>
</dbReference>
<dbReference type="AlphaFoldDB" id="A0A514CIW9"/>
<evidence type="ECO:0000313" key="6">
    <source>
        <dbReference type="Proteomes" id="UP000316614"/>
    </source>
</evidence>
<dbReference type="KEGG" id="echi:FKX85_12285"/>
<keyword evidence="1" id="KW-0285">Flavoprotein</keyword>
<dbReference type="InterPro" id="IPR000014">
    <property type="entry name" value="PAS"/>
</dbReference>
<keyword evidence="6" id="KW-1185">Reference proteome</keyword>
<dbReference type="CDD" id="cd00130">
    <property type="entry name" value="PAS"/>
    <property type="match status" value="1"/>
</dbReference>
<evidence type="ECO:0000256" key="3">
    <source>
        <dbReference type="ARBA" id="ARBA00022991"/>
    </source>
</evidence>
<protein>
    <submittedName>
        <fullName evidence="5">PAS domain-containing protein</fullName>
    </submittedName>
</protein>
<dbReference type="EMBL" id="CP041253">
    <property type="protein sequence ID" value="QDH79768.1"/>
    <property type="molecule type" value="Genomic_DNA"/>
</dbReference>
<accession>A0A514CIW9</accession>
<evidence type="ECO:0000313" key="5">
    <source>
        <dbReference type="EMBL" id="QDH79768.1"/>
    </source>
</evidence>
<dbReference type="InterPro" id="IPR035965">
    <property type="entry name" value="PAS-like_dom_sf"/>
</dbReference>
<organism evidence="5 6">
    <name type="scientific">Echinicola soli</name>
    <dbReference type="NCBI Taxonomy" id="2591634"/>
    <lineage>
        <taxon>Bacteria</taxon>
        <taxon>Pseudomonadati</taxon>
        <taxon>Bacteroidota</taxon>
        <taxon>Cytophagia</taxon>
        <taxon>Cytophagales</taxon>
        <taxon>Cyclobacteriaceae</taxon>
        <taxon>Echinicola</taxon>
    </lineage>
</organism>
<dbReference type="PANTHER" id="PTHR47429:SF2">
    <property type="entry name" value="PROTEIN TWIN LOV 1"/>
    <property type="match status" value="1"/>
</dbReference>
<evidence type="ECO:0000259" key="4">
    <source>
        <dbReference type="Pfam" id="PF13426"/>
    </source>
</evidence>
<reference evidence="5 6" key="1">
    <citation type="submission" date="2019-06" db="EMBL/GenBank/DDBJ databases">
        <title>Echinicola alkalisoli sp. nov. isolated from saline soil.</title>
        <authorList>
            <person name="Sun J.-Q."/>
            <person name="Xu L."/>
        </authorList>
    </citation>
    <scope>NUCLEOTIDE SEQUENCE [LARGE SCALE GENOMIC DNA]</scope>
    <source>
        <strain evidence="5 6">LN3S3</strain>
    </source>
</reference>